<dbReference type="FunFam" id="2.170.130.10:FF:000003">
    <property type="entry name" value="SusC/RagA family TonB-linked outer membrane protein"/>
    <property type="match status" value="1"/>
</dbReference>
<name>A0A5M6D8E9_9BACT</name>
<keyword evidence="4 8" id="KW-0812">Transmembrane</keyword>
<protein>
    <submittedName>
        <fullName evidence="10">TonB-dependent receptor</fullName>
    </submittedName>
</protein>
<gene>
    <name evidence="10" type="ORF">F0145_18125</name>
</gene>
<keyword evidence="3 8" id="KW-1134">Transmembrane beta strand</keyword>
<dbReference type="Proteomes" id="UP000323426">
    <property type="component" value="Unassembled WGS sequence"/>
</dbReference>
<dbReference type="InterPro" id="IPR039426">
    <property type="entry name" value="TonB-dep_rcpt-like"/>
</dbReference>
<evidence type="ECO:0000256" key="6">
    <source>
        <dbReference type="ARBA" id="ARBA00023136"/>
    </source>
</evidence>
<dbReference type="NCBIfam" id="TIGR04056">
    <property type="entry name" value="OMP_RagA_SusC"/>
    <property type="match status" value="1"/>
</dbReference>
<accession>A0A5M6D8E9</accession>
<dbReference type="SUPFAM" id="SSF56935">
    <property type="entry name" value="Porins"/>
    <property type="match status" value="1"/>
</dbReference>
<evidence type="ECO:0000256" key="5">
    <source>
        <dbReference type="ARBA" id="ARBA00022729"/>
    </source>
</evidence>
<proteinExistence type="inferred from homology"/>
<dbReference type="GO" id="GO:0015344">
    <property type="term" value="F:siderophore uptake transmembrane transporter activity"/>
    <property type="evidence" value="ECO:0007669"/>
    <property type="project" value="TreeGrafter"/>
</dbReference>
<feature type="domain" description="TonB-dependent receptor plug" evidence="9">
    <location>
        <begin position="117"/>
        <end position="225"/>
    </location>
</feature>
<reference evidence="10 11" key="1">
    <citation type="submission" date="2019-09" db="EMBL/GenBank/DDBJ databases">
        <title>Genome sequence and assembly of Adhaeribacter sp.</title>
        <authorList>
            <person name="Chhetri G."/>
        </authorList>
    </citation>
    <scope>NUCLEOTIDE SEQUENCE [LARGE SCALE GENOMIC DNA]</scope>
    <source>
        <strain evidence="10 11">DK36</strain>
    </source>
</reference>
<dbReference type="AlphaFoldDB" id="A0A5M6D8E9"/>
<dbReference type="InterPro" id="IPR036942">
    <property type="entry name" value="Beta-barrel_TonB_sf"/>
</dbReference>
<dbReference type="InterPro" id="IPR037066">
    <property type="entry name" value="Plug_dom_sf"/>
</dbReference>
<dbReference type="Pfam" id="PF07715">
    <property type="entry name" value="Plug"/>
    <property type="match status" value="1"/>
</dbReference>
<dbReference type="Gene3D" id="2.40.170.20">
    <property type="entry name" value="TonB-dependent receptor, beta-barrel domain"/>
    <property type="match status" value="1"/>
</dbReference>
<dbReference type="Pfam" id="PF13715">
    <property type="entry name" value="CarbopepD_reg_2"/>
    <property type="match status" value="1"/>
</dbReference>
<keyword evidence="2 8" id="KW-0813">Transport</keyword>
<dbReference type="GO" id="GO:0009279">
    <property type="term" value="C:cell outer membrane"/>
    <property type="evidence" value="ECO:0007669"/>
    <property type="project" value="UniProtKB-SubCell"/>
</dbReference>
<evidence type="ECO:0000256" key="1">
    <source>
        <dbReference type="ARBA" id="ARBA00004571"/>
    </source>
</evidence>
<dbReference type="Gene3D" id="2.170.130.10">
    <property type="entry name" value="TonB-dependent receptor, plug domain"/>
    <property type="match status" value="1"/>
</dbReference>
<dbReference type="SUPFAM" id="SSF49464">
    <property type="entry name" value="Carboxypeptidase regulatory domain-like"/>
    <property type="match status" value="1"/>
</dbReference>
<dbReference type="PANTHER" id="PTHR30069:SF29">
    <property type="entry name" value="HEMOGLOBIN AND HEMOGLOBIN-HAPTOGLOBIN-BINDING PROTEIN 1-RELATED"/>
    <property type="match status" value="1"/>
</dbReference>
<keyword evidence="5" id="KW-0732">Signal</keyword>
<dbReference type="NCBIfam" id="TIGR04057">
    <property type="entry name" value="SusC_RagA_signa"/>
    <property type="match status" value="1"/>
</dbReference>
<comment type="subcellular location">
    <subcellularLocation>
        <location evidence="1 8">Cell outer membrane</location>
        <topology evidence="1 8">Multi-pass membrane protein</topology>
    </subcellularLocation>
</comment>
<dbReference type="GO" id="GO:0044718">
    <property type="term" value="P:siderophore transmembrane transport"/>
    <property type="evidence" value="ECO:0007669"/>
    <property type="project" value="TreeGrafter"/>
</dbReference>
<sequence length="1032" mass="113619">MAVARSASTANSPVSAVASAVLPVIDIRGKVTDDKGDPLPGVTVVVKGTTNGTATGADGTYTLNLPEASGTLIFSYIGYVTREIPITGSQTTINVTLQVDAKTLEEVVVVGYGTQKKANVTGAVSSITVDNQVSSRAVPNVSSAMSGLVPGLAAVQSSGMAGRNGAALVIRGIGSVNGNSAPLVVVDGMPDIDINRIDMNDVESISVLKDAASAAVYGSRAANGVILITTKSGKGKKKATINFTSTNALETPVRSYDFMSDYPRALTLHQRAQAVGTLPSNFNFRNGTIDQWMAMGMIDPVRYPNTDWWNVIMRDGIISRQNLSASGGNDLSNFYISVGMVDQQGLQINNDYKQYNARINYDYKVRNNINVGIKLTGNSSKLSYALEQGFTDSDGTNTAGYDMQYAIAGILPYDPTTGYFGGVMAYGEDPQAYNPYTVYVNNLTRQNRQEANGNIFADWSPIEGLTARVDYFINYANQFQYNANMPNQAYNFQQGAFGSRVYVGSNAGISNRTDSDYKTMFTGRLTYNKKLAANHELGLLAVYSEEYWNERYQGSGRSDRLYPTLHEVDAALTLPGMVSASGGVSTEGLRSYIGRLNYTAFDKYLLEANFRYDGSSKFVEGSQFGFFPSVAVGWRFVEESFLKDFTSRFLSNGKLRMSYGGLGNNSGVGRYQQKEVLANNNYMIGNNIVKGFVYSKMINPDLSWESTNVFNLGLDLGFLDNRLSAELDYYNRLTTGMIRPSEFSIHLSGAYNPPPPRNIGNLRNRGVEANLNWSDNFREVRYGLNLNASYNRNVLESWNEFIGRGASHNSNQIFVNMPYGFIYSYEDMGIAQTWQDIYNATPQGASPGDILRRDLNGDGRIDGNDRKAYPNVQRLRPSTNFSLNANASYKGFDLLALFQGSTGRKDFWLNNYNNVNFGTQRYASTWQHWNNPWNLENRAGAWPRLAGNANREETTFWLDDMSFIRIKNLQLGYTIPATILNKIGVTSLRVFGSAENLATFTNFRGLDPEKGADRNDMYPIVKSYSLGVNLSL</sequence>
<dbReference type="InterPro" id="IPR012910">
    <property type="entry name" value="Plug_dom"/>
</dbReference>
<evidence type="ECO:0000256" key="7">
    <source>
        <dbReference type="ARBA" id="ARBA00023237"/>
    </source>
</evidence>
<evidence type="ECO:0000259" key="9">
    <source>
        <dbReference type="Pfam" id="PF07715"/>
    </source>
</evidence>
<evidence type="ECO:0000256" key="8">
    <source>
        <dbReference type="PROSITE-ProRule" id="PRU01360"/>
    </source>
</evidence>
<organism evidence="10 11">
    <name type="scientific">Adhaeribacter rhizoryzae</name>
    <dbReference type="NCBI Taxonomy" id="2607907"/>
    <lineage>
        <taxon>Bacteria</taxon>
        <taxon>Pseudomonadati</taxon>
        <taxon>Bacteroidota</taxon>
        <taxon>Cytophagia</taxon>
        <taxon>Cytophagales</taxon>
        <taxon>Hymenobacteraceae</taxon>
        <taxon>Adhaeribacter</taxon>
    </lineage>
</organism>
<dbReference type="Gene3D" id="2.60.40.1120">
    <property type="entry name" value="Carboxypeptidase-like, regulatory domain"/>
    <property type="match status" value="1"/>
</dbReference>
<evidence type="ECO:0000256" key="2">
    <source>
        <dbReference type="ARBA" id="ARBA00022448"/>
    </source>
</evidence>
<evidence type="ECO:0000256" key="3">
    <source>
        <dbReference type="ARBA" id="ARBA00022452"/>
    </source>
</evidence>
<dbReference type="InterPro" id="IPR008969">
    <property type="entry name" value="CarboxyPept-like_regulatory"/>
</dbReference>
<dbReference type="PANTHER" id="PTHR30069">
    <property type="entry name" value="TONB-DEPENDENT OUTER MEMBRANE RECEPTOR"/>
    <property type="match status" value="1"/>
</dbReference>
<keyword evidence="6 8" id="KW-0472">Membrane</keyword>
<dbReference type="EMBL" id="VWSF01000016">
    <property type="protein sequence ID" value="KAA5542906.1"/>
    <property type="molecule type" value="Genomic_DNA"/>
</dbReference>
<evidence type="ECO:0000313" key="10">
    <source>
        <dbReference type="EMBL" id="KAA5542906.1"/>
    </source>
</evidence>
<comment type="caution">
    <text evidence="10">The sequence shown here is derived from an EMBL/GenBank/DDBJ whole genome shotgun (WGS) entry which is preliminary data.</text>
</comment>
<comment type="similarity">
    <text evidence="8">Belongs to the TonB-dependent receptor family.</text>
</comment>
<dbReference type="InterPro" id="IPR023996">
    <property type="entry name" value="TonB-dep_OMP_SusC/RagA"/>
</dbReference>
<keyword evidence="7 8" id="KW-0998">Cell outer membrane</keyword>
<evidence type="ECO:0000313" key="11">
    <source>
        <dbReference type="Proteomes" id="UP000323426"/>
    </source>
</evidence>
<keyword evidence="10" id="KW-0675">Receptor</keyword>
<dbReference type="InterPro" id="IPR023997">
    <property type="entry name" value="TonB-dep_OMP_SusC/RagA_CS"/>
</dbReference>
<keyword evidence="11" id="KW-1185">Reference proteome</keyword>
<dbReference type="PROSITE" id="PS52016">
    <property type="entry name" value="TONB_DEPENDENT_REC_3"/>
    <property type="match status" value="1"/>
</dbReference>
<evidence type="ECO:0000256" key="4">
    <source>
        <dbReference type="ARBA" id="ARBA00022692"/>
    </source>
</evidence>